<evidence type="ECO:0000256" key="5">
    <source>
        <dbReference type="ARBA" id="ARBA00022692"/>
    </source>
</evidence>
<name>A0A9E8A0V6_9HYPH</name>
<dbReference type="EMBL" id="CP102774">
    <property type="protein sequence ID" value="UZF85670.1"/>
    <property type="molecule type" value="Genomic_DNA"/>
</dbReference>
<feature type="domain" description="ABC transmembrane type-1" evidence="9">
    <location>
        <begin position="142"/>
        <end position="336"/>
    </location>
</feature>
<proteinExistence type="inferred from homology"/>
<comment type="subcellular location">
    <subcellularLocation>
        <location evidence="1">Cell inner membrane</location>
        <topology evidence="1">Multi-pass membrane protein</topology>
    </subcellularLocation>
    <subcellularLocation>
        <location evidence="8">Cell membrane</location>
        <topology evidence="8">Multi-pass membrane protein</topology>
    </subcellularLocation>
</comment>
<gene>
    <name evidence="10" type="ORF">NWE54_17815</name>
</gene>
<dbReference type="InterPro" id="IPR000515">
    <property type="entry name" value="MetI-like"/>
</dbReference>
<feature type="transmembrane region" description="Helical" evidence="8">
    <location>
        <begin position="12"/>
        <end position="33"/>
    </location>
</feature>
<keyword evidence="6 8" id="KW-1133">Transmembrane helix</keyword>
<keyword evidence="4" id="KW-1003">Cell membrane</keyword>
<dbReference type="InterPro" id="IPR043429">
    <property type="entry name" value="ArtM/GltK/GlnP/TcyL/YhdX-like"/>
</dbReference>
<evidence type="ECO:0000256" key="2">
    <source>
        <dbReference type="ARBA" id="ARBA00010072"/>
    </source>
</evidence>
<organism evidence="10">
    <name type="scientific">Bosea sp. NBC_00436</name>
    <dbReference type="NCBI Taxonomy" id="2969620"/>
    <lineage>
        <taxon>Bacteria</taxon>
        <taxon>Pseudomonadati</taxon>
        <taxon>Pseudomonadota</taxon>
        <taxon>Alphaproteobacteria</taxon>
        <taxon>Hyphomicrobiales</taxon>
        <taxon>Boseaceae</taxon>
        <taxon>Bosea</taxon>
    </lineage>
</organism>
<evidence type="ECO:0000256" key="4">
    <source>
        <dbReference type="ARBA" id="ARBA00022475"/>
    </source>
</evidence>
<feature type="transmembrane region" description="Helical" evidence="8">
    <location>
        <begin position="317"/>
        <end position="335"/>
    </location>
</feature>
<keyword evidence="3 8" id="KW-0813">Transport</keyword>
<keyword evidence="7 8" id="KW-0472">Membrane</keyword>
<feature type="transmembrane region" description="Helical" evidence="8">
    <location>
        <begin position="253"/>
        <end position="280"/>
    </location>
</feature>
<keyword evidence="5 8" id="KW-0812">Transmembrane</keyword>
<feature type="transmembrane region" description="Helical" evidence="8">
    <location>
        <begin position="146"/>
        <end position="166"/>
    </location>
</feature>
<feature type="transmembrane region" description="Helical" evidence="8">
    <location>
        <begin position="186"/>
        <end position="206"/>
    </location>
</feature>
<dbReference type="SUPFAM" id="SSF161098">
    <property type="entry name" value="MetI-like"/>
    <property type="match status" value="1"/>
</dbReference>
<dbReference type="PROSITE" id="PS50928">
    <property type="entry name" value="ABC_TM1"/>
    <property type="match status" value="1"/>
</dbReference>
<evidence type="ECO:0000256" key="6">
    <source>
        <dbReference type="ARBA" id="ARBA00022989"/>
    </source>
</evidence>
<evidence type="ECO:0000256" key="3">
    <source>
        <dbReference type="ARBA" id="ARBA00022448"/>
    </source>
</evidence>
<dbReference type="InterPro" id="IPR035906">
    <property type="entry name" value="MetI-like_sf"/>
</dbReference>
<evidence type="ECO:0000256" key="7">
    <source>
        <dbReference type="ARBA" id="ARBA00023136"/>
    </source>
</evidence>
<dbReference type="GO" id="GO:0006865">
    <property type="term" value="P:amino acid transport"/>
    <property type="evidence" value="ECO:0007669"/>
    <property type="project" value="TreeGrafter"/>
</dbReference>
<dbReference type="CDD" id="cd06261">
    <property type="entry name" value="TM_PBP2"/>
    <property type="match status" value="1"/>
</dbReference>
<dbReference type="Pfam" id="PF00528">
    <property type="entry name" value="BPD_transp_1"/>
    <property type="match status" value="1"/>
</dbReference>
<accession>A0A9E8A0V6</accession>
<dbReference type="PANTHER" id="PTHR30614">
    <property type="entry name" value="MEMBRANE COMPONENT OF AMINO ACID ABC TRANSPORTER"/>
    <property type="match status" value="1"/>
</dbReference>
<evidence type="ECO:0000256" key="8">
    <source>
        <dbReference type="RuleBase" id="RU363032"/>
    </source>
</evidence>
<comment type="similarity">
    <text evidence="2">Belongs to the binding-protein-dependent transport system permease family. HisMQ subfamily.</text>
</comment>
<dbReference type="InterPro" id="IPR010065">
    <property type="entry name" value="AA_ABC_transptr_permease_3TM"/>
</dbReference>
<dbReference type="PANTHER" id="PTHR30614:SF41">
    <property type="entry name" value="INNER MEMBRANE AMINO-ACID ABC TRANSPORTER PERMEASE PROTEIN YHDY"/>
    <property type="match status" value="1"/>
</dbReference>
<sequence length="349" mass="37529">MIGAALSLRARLFGSVGNTLLTVAMLALFASYLPVLLRWAVFDATWWAASPAACRAAGGACWAFVHEKFRLVLFGRYPFEEQWRPLIALLLTIVLVLAGCSLRFGWRSVIAGGLAGFLAVIVLMRGGVLGLSLVPTDLWGGLPLTVFLAVGGIIGAFPIAVVLALGRRSELGVIRGISVIYIEMVRGVPLVSVLFMASFMIPLFLPGKLQVDALLRALIAITLFSAAYLAEAIRGGLQAVPAGQEQAAKALGLGYWQTSLLIVVPQALRLAIPAIANLFIGLFKDTSLVGIVGLTDLLLATKQALGDPQWRSFSLEAYLFVALLYVAFCSFISLYSRVLEKRTRQHQPS</sequence>
<dbReference type="GO" id="GO:0043190">
    <property type="term" value="C:ATP-binding cassette (ABC) transporter complex"/>
    <property type="evidence" value="ECO:0007669"/>
    <property type="project" value="InterPro"/>
</dbReference>
<dbReference type="GO" id="GO:0022857">
    <property type="term" value="F:transmembrane transporter activity"/>
    <property type="evidence" value="ECO:0007669"/>
    <property type="project" value="InterPro"/>
</dbReference>
<evidence type="ECO:0000256" key="1">
    <source>
        <dbReference type="ARBA" id="ARBA00004429"/>
    </source>
</evidence>
<protein>
    <submittedName>
        <fullName evidence="10">Amino acid ABC transporter permease</fullName>
    </submittedName>
</protein>
<feature type="transmembrane region" description="Helical" evidence="8">
    <location>
        <begin position="86"/>
        <end position="104"/>
    </location>
</feature>
<dbReference type="NCBIfam" id="TIGR01726">
    <property type="entry name" value="HEQRo_perm_3TM"/>
    <property type="match status" value="1"/>
</dbReference>
<feature type="transmembrane region" description="Helical" evidence="8">
    <location>
        <begin position="213"/>
        <end position="233"/>
    </location>
</feature>
<dbReference type="Gene3D" id="1.10.3720.10">
    <property type="entry name" value="MetI-like"/>
    <property type="match status" value="1"/>
</dbReference>
<feature type="transmembrane region" description="Helical" evidence="8">
    <location>
        <begin position="110"/>
        <end position="134"/>
    </location>
</feature>
<dbReference type="AlphaFoldDB" id="A0A9E8A0V6"/>
<evidence type="ECO:0000259" key="9">
    <source>
        <dbReference type="PROSITE" id="PS50928"/>
    </source>
</evidence>
<reference evidence="10" key="1">
    <citation type="submission" date="2022-08" db="EMBL/GenBank/DDBJ databases">
        <title>Complete Genome Sequences of 2 Bosea sp. soil isolates.</title>
        <authorList>
            <person name="Alvarez Arevalo M."/>
            <person name="Sterndorff E.B."/>
            <person name="Faurdal D."/>
            <person name="Joergensen T.S."/>
            <person name="Weber T."/>
        </authorList>
    </citation>
    <scope>NUCLEOTIDE SEQUENCE</scope>
    <source>
        <strain evidence="10">NBC_00436</strain>
    </source>
</reference>
<evidence type="ECO:0000313" key="10">
    <source>
        <dbReference type="EMBL" id="UZF85670.1"/>
    </source>
</evidence>